<dbReference type="PANTHER" id="PTHR10204:SF34">
    <property type="entry name" value="NAD(P)H DEHYDROGENASE [QUINONE] 1 ISOFORM 1"/>
    <property type="match status" value="1"/>
</dbReference>
<keyword evidence="2 4" id="KW-0560">Oxidoreductase</keyword>
<dbReference type="PANTHER" id="PTHR10204">
    <property type="entry name" value="NAD P H OXIDOREDUCTASE-RELATED"/>
    <property type="match status" value="1"/>
</dbReference>
<name>A0ABV9L1Z8_9BACT</name>
<feature type="domain" description="Flavodoxin-like fold" evidence="3">
    <location>
        <begin position="1"/>
        <end position="155"/>
    </location>
</feature>
<dbReference type="Pfam" id="PF02525">
    <property type="entry name" value="Flavodoxin_2"/>
    <property type="match status" value="1"/>
</dbReference>
<gene>
    <name evidence="4" type="ORF">ACFO6W_22865</name>
</gene>
<dbReference type="Gene3D" id="3.40.50.360">
    <property type="match status" value="1"/>
</dbReference>
<comment type="caution">
    <text evidence="4">The sequence shown here is derived from an EMBL/GenBank/DDBJ whole genome shotgun (WGS) entry which is preliminary data.</text>
</comment>
<comment type="similarity">
    <text evidence="1">Belongs to the NAD(P)H dehydrogenase (quinone) family.</text>
</comment>
<evidence type="ECO:0000256" key="2">
    <source>
        <dbReference type="ARBA" id="ARBA00023002"/>
    </source>
</evidence>
<dbReference type="SUPFAM" id="SSF52218">
    <property type="entry name" value="Flavoproteins"/>
    <property type="match status" value="1"/>
</dbReference>
<dbReference type="Proteomes" id="UP001596023">
    <property type="component" value="Unassembled WGS sequence"/>
</dbReference>
<dbReference type="InterPro" id="IPR003680">
    <property type="entry name" value="Flavodoxin_fold"/>
</dbReference>
<proteinExistence type="inferred from homology"/>
<reference evidence="5" key="1">
    <citation type="journal article" date="2019" name="Int. J. Syst. Evol. Microbiol.">
        <title>The Global Catalogue of Microorganisms (GCM) 10K type strain sequencing project: providing services to taxonomists for standard genome sequencing and annotation.</title>
        <authorList>
            <consortium name="The Broad Institute Genomics Platform"/>
            <consortium name="The Broad Institute Genome Sequencing Center for Infectious Disease"/>
            <person name="Wu L."/>
            <person name="Ma J."/>
        </authorList>
    </citation>
    <scope>NUCLEOTIDE SEQUENCE [LARGE SCALE GENOMIC DNA]</scope>
    <source>
        <strain evidence="5">CCUG 66188</strain>
    </source>
</reference>
<organism evidence="4 5">
    <name type="scientific">Dysgonomonas termitidis</name>
    <dbReference type="NCBI Taxonomy" id="1516126"/>
    <lineage>
        <taxon>Bacteria</taxon>
        <taxon>Pseudomonadati</taxon>
        <taxon>Bacteroidota</taxon>
        <taxon>Bacteroidia</taxon>
        <taxon>Bacteroidales</taxon>
        <taxon>Dysgonomonadaceae</taxon>
        <taxon>Dysgonomonas</taxon>
    </lineage>
</organism>
<accession>A0ABV9L1Z8</accession>
<dbReference type="EC" id="1.-.-.-" evidence="4"/>
<protein>
    <submittedName>
        <fullName evidence="4">NAD(P)H-dependent oxidoreductase</fullName>
        <ecNumber evidence="4">1.-.-.-</ecNumber>
        <ecNumber evidence="4">1.6.99.-</ecNumber>
    </submittedName>
</protein>
<dbReference type="GO" id="GO:0016491">
    <property type="term" value="F:oxidoreductase activity"/>
    <property type="evidence" value="ECO:0007669"/>
    <property type="project" value="UniProtKB-KW"/>
</dbReference>
<dbReference type="EMBL" id="JBHSGN010000143">
    <property type="protein sequence ID" value="MFC4676527.1"/>
    <property type="molecule type" value="Genomic_DNA"/>
</dbReference>
<evidence type="ECO:0000259" key="3">
    <source>
        <dbReference type="Pfam" id="PF02525"/>
    </source>
</evidence>
<dbReference type="InterPro" id="IPR051545">
    <property type="entry name" value="NAD(P)H_dehydrogenase_qn"/>
</dbReference>
<dbReference type="InterPro" id="IPR029039">
    <property type="entry name" value="Flavoprotein-like_sf"/>
</dbReference>
<dbReference type="RefSeq" id="WP_380000859.1">
    <property type="nucleotide sequence ID" value="NZ_JBHSGN010000143.1"/>
</dbReference>
<keyword evidence="5" id="KW-1185">Reference proteome</keyword>
<dbReference type="EC" id="1.6.99.-" evidence="4"/>
<evidence type="ECO:0000313" key="5">
    <source>
        <dbReference type="Proteomes" id="UP001596023"/>
    </source>
</evidence>
<evidence type="ECO:0000256" key="1">
    <source>
        <dbReference type="ARBA" id="ARBA00006252"/>
    </source>
</evidence>
<evidence type="ECO:0000313" key="4">
    <source>
        <dbReference type="EMBL" id="MFC4676527.1"/>
    </source>
</evidence>
<sequence length="203" mass="23419">MNILIIYAHPSNKSFTYKVLQILLKALNMSSHQVEVSDLYKMKFQSDMTEEEYEREGFAKTELPLSEDVIAEHRKIDWADCIVFLYPVWWSDCPAKMKGWFDRVYSAGYAYGYSQNGEKAMKMKHIKLGLVICTAGHPNDFLEETGIAGSMRNVMLDDRLGVRFEKKEMMILGGTLELEKVANSHLEKIMNLGMNMDKFCDTF</sequence>